<comment type="caution">
    <text evidence="3">The sequence shown here is derived from an EMBL/GenBank/DDBJ whole genome shotgun (WGS) entry which is preliminary data.</text>
</comment>
<gene>
    <name evidence="3" type="ORF">BST85_09310</name>
</gene>
<dbReference type="RefSeq" id="WP_245917667.1">
    <property type="nucleotide sequence ID" value="NZ_MQUB01000001.1"/>
</dbReference>
<dbReference type="PANTHER" id="PTHR12149:SF8">
    <property type="entry name" value="PROTEIN-RIBULOSAMINE 3-KINASE"/>
    <property type="match status" value="1"/>
</dbReference>
<dbReference type="AlphaFoldDB" id="A0A2S7KR23"/>
<dbReference type="Gene3D" id="3.30.200.20">
    <property type="entry name" value="Phosphorylase Kinase, domain 1"/>
    <property type="match status" value="1"/>
</dbReference>
<comment type="similarity">
    <text evidence="1 2">Belongs to the fructosamine kinase family.</text>
</comment>
<proteinExistence type="inferred from homology"/>
<dbReference type="GO" id="GO:0016301">
    <property type="term" value="F:kinase activity"/>
    <property type="evidence" value="ECO:0007669"/>
    <property type="project" value="UniProtKB-UniRule"/>
</dbReference>
<evidence type="ECO:0000313" key="4">
    <source>
        <dbReference type="Proteomes" id="UP000239800"/>
    </source>
</evidence>
<evidence type="ECO:0000313" key="3">
    <source>
        <dbReference type="EMBL" id="PQB05071.1"/>
    </source>
</evidence>
<dbReference type="Gene3D" id="3.90.1200.10">
    <property type="match status" value="1"/>
</dbReference>
<dbReference type="EMBL" id="MQUB01000001">
    <property type="protein sequence ID" value="PQB05071.1"/>
    <property type="molecule type" value="Genomic_DNA"/>
</dbReference>
<dbReference type="InterPro" id="IPR016477">
    <property type="entry name" value="Fructo-/Ketosamine-3-kinase"/>
</dbReference>
<accession>A0A2S7KR23</accession>
<name>A0A2S7KR23_9FLAO</name>
<reference evidence="3 4" key="1">
    <citation type="submission" date="2016-11" db="EMBL/GenBank/DDBJ databases">
        <title>Trade-off between light-utilization and light-protection in marine flavobacteria.</title>
        <authorList>
            <person name="Kumagai Y."/>
        </authorList>
    </citation>
    <scope>NUCLEOTIDE SEQUENCE [LARGE SCALE GENOMIC DNA]</scope>
    <source>
        <strain evidence="3 4">NBRC 107741</strain>
    </source>
</reference>
<evidence type="ECO:0000256" key="2">
    <source>
        <dbReference type="PIRNR" id="PIRNR006221"/>
    </source>
</evidence>
<evidence type="ECO:0000256" key="1">
    <source>
        <dbReference type="ARBA" id="ARBA00009460"/>
    </source>
</evidence>
<dbReference type="Pfam" id="PF03881">
    <property type="entry name" value="Fructosamin_kin"/>
    <property type="match status" value="1"/>
</dbReference>
<keyword evidence="2" id="KW-0418">Kinase</keyword>
<protein>
    <recommendedName>
        <fullName evidence="5">Fructosamine kinase</fullName>
    </recommendedName>
</protein>
<dbReference type="Proteomes" id="UP000239800">
    <property type="component" value="Unassembled WGS sequence"/>
</dbReference>
<dbReference type="PANTHER" id="PTHR12149">
    <property type="entry name" value="FRUCTOSAMINE 3 KINASE-RELATED PROTEIN"/>
    <property type="match status" value="1"/>
</dbReference>
<keyword evidence="2" id="KW-0808">Transferase</keyword>
<evidence type="ECO:0008006" key="5">
    <source>
        <dbReference type="Google" id="ProtNLM"/>
    </source>
</evidence>
<sequence>MELRALMKEAGFDLQSQQTLSGGDINRVYKLNTDKGPFVIKLNSASQYPGMFQAEARGLDLLSKADSLRIPEVILSDEFGDLSYLLLEFLDSGQPQHGFWEAFGHGLARIHQETLHHFGLDHGNYIGSLRQTNGQEASAVEFYLNQRLLPQVQLARDRGYALHAFESLAVRLPELIPEELPALIHGDLWSGNFMVGPDGSPVLIDPAVAYAPREMDLGMMYLFGGFSPTLFEAYHEAFPLQPGWRDRLELWQLYYLLVHLNLFGGGYLDGVRRIIQRYC</sequence>
<keyword evidence="4" id="KW-1185">Reference proteome</keyword>
<dbReference type="PIRSF" id="PIRSF006221">
    <property type="entry name" value="Ketosamine-3-kinase"/>
    <property type="match status" value="1"/>
</dbReference>
<organism evidence="3 4">
    <name type="scientific">Aureitalea marina</name>
    <dbReference type="NCBI Taxonomy" id="930804"/>
    <lineage>
        <taxon>Bacteria</taxon>
        <taxon>Pseudomonadati</taxon>
        <taxon>Bacteroidota</taxon>
        <taxon>Flavobacteriia</taxon>
        <taxon>Flavobacteriales</taxon>
        <taxon>Flavobacteriaceae</taxon>
        <taxon>Aureitalea</taxon>
    </lineage>
</organism>
<dbReference type="InterPro" id="IPR011009">
    <property type="entry name" value="Kinase-like_dom_sf"/>
</dbReference>
<dbReference type="SUPFAM" id="SSF56112">
    <property type="entry name" value="Protein kinase-like (PK-like)"/>
    <property type="match status" value="1"/>
</dbReference>